<evidence type="ECO:0000256" key="1">
    <source>
        <dbReference type="SAM" id="MobiDB-lite"/>
    </source>
</evidence>
<protein>
    <submittedName>
        <fullName evidence="2">Uncharacterized protein</fullName>
    </submittedName>
</protein>
<dbReference type="Proteomes" id="UP001372834">
    <property type="component" value="Unassembled WGS sequence"/>
</dbReference>
<reference evidence="2 3" key="1">
    <citation type="submission" date="2023-10" db="EMBL/GenBank/DDBJ databases">
        <title>Genomes of two closely related lineages of the louse Polyplax serrata with different host specificities.</title>
        <authorList>
            <person name="Martinu J."/>
            <person name="Tarabai H."/>
            <person name="Stefka J."/>
            <person name="Hypsa V."/>
        </authorList>
    </citation>
    <scope>NUCLEOTIDE SEQUENCE [LARGE SCALE GENOMIC DNA]</scope>
    <source>
        <strain evidence="2">HR10_N</strain>
    </source>
</reference>
<dbReference type="EMBL" id="JAWJWE010000038">
    <property type="protein sequence ID" value="KAK6622979.1"/>
    <property type="molecule type" value="Genomic_DNA"/>
</dbReference>
<organism evidence="2 3">
    <name type="scientific">Polyplax serrata</name>
    <name type="common">Common mouse louse</name>
    <dbReference type="NCBI Taxonomy" id="468196"/>
    <lineage>
        <taxon>Eukaryota</taxon>
        <taxon>Metazoa</taxon>
        <taxon>Ecdysozoa</taxon>
        <taxon>Arthropoda</taxon>
        <taxon>Hexapoda</taxon>
        <taxon>Insecta</taxon>
        <taxon>Pterygota</taxon>
        <taxon>Neoptera</taxon>
        <taxon>Paraneoptera</taxon>
        <taxon>Psocodea</taxon>
        <taxon>Troctomorpha</taxon>
        <taxon>Phthiraptera</taxon>
        <taxon>Anoplura</taxon>
        <taxon>Polyplacidae</taxon>
        <taxon>Polyplax</taxon>
    </lineage>
</organism>
<evidence type="ECO:0000313" key="3">
    <source>
        <dbReference type="Proteomes" id="UP001372834"/>
    </source>
</evidence>
<proteinExistence type="predicted"/>
<feature type="region of interest" description="Disordered" evidence="1">
    <location>
        <begin position="66"/>
        <end position="88"/>
    </location>
</feature>
<sequence length="88" mass="9365">MTGECARSWMENNGISSSGADDLTGKFRIDRGGGRRRVGQKAYLEKFFAEDSSCRLLSCESAGIHAAADPSGNQEGAATTKTTKKMST</sequence>
<name>A0AAN8PVI6_POLSC</name>
<feature type="region of interest" description="Disordered" evidence="1">
    <location>
        <begin position="1"/>
        <end position="31"/>
    </location>
</feature>
<accession>A0AAN8PVI6</accession>
<evidence type="ECO:0000313" key="2">
    <source>
        <dbReference type="EMBL" id="KAK6622979.1"/>
    </source>
</evidence>
<comment type="caution">
    <text evidence="2">The sequence shown here is derived from an EMBL/GenBank/DDBJ whole genome shotgun (WGS) entry which is preliminary data.</text>
</comment>
<dbReference type="AlphaFoldDB" id="A0AAN8PVI6"/>
<feature type="compositionally biased region" description="Polar residues" evidence="1">
    <location>
        <begin position="10"/>
        <end position="19"/>
    </location>
</feature>
<gene>
    <name evidence="2" type="ORF">RUM43_008831</name>
</gene>